<comment type="caution">
    <text evidence="2">The sequence shown here is derived from an EMBL/GenBank/DDBJ whole genome shotgun (WGS) entry which is preliminary data.</text>
</comment>
<proteinExistence type="predicted"/>
<name>K6GIT1_9BACT</name>
<dbReference type="PATRIC" id="fig|1206767.3.peg.234"/>
<evidence type="ECO:0000313" key="3">
    <source>
        <dbReference type="Proteomes" id="UP000006272"/>
    </source>
</evidence>
<gene>
    <name evidence="2" type="ORF">B193_0257</name>
</gene>
<sequence length="272" mass="29208">MIAPGEADAAGQLDSVGLPERADLPERANLAELPAPADVAKRADLAELPDPAGLAAPTGQLDLADLSDSTGWAEPSRLMEPVRQSELPDETELARAVLETIREASAGPRLIGLEEILERLRERGLAQGLETAPQADARLRLAAIVADLPEIASLASRSGRTLYHDPALLSRAYARLLDDKDVPEVLVAEAVRSNSREYPRPVPVEFFEKPPFDLTPPEIADILESLAAKPAFGDIATIQTSTGTAYLFSSRYLPRAYAAFLAEQDATLVMNP</sequence>
<feature type="region of interest" description="Disordered" evidence="1">
    <location>
        <begin position="1"/>
        <end position="35"/>
    </location>
</feature>
<reference evidence="2 3" key="1">
    <citation type="submission" date="2012-07" db="EMBL/GenBank/DDBJ databases">
        <title>Draft genome sequence of Desulfovibrio magneticus str. Maddingley MBC34 obtained from a metagenomic sequence of a methanogenic enrichment isolated from coal-seam formation water in Victoria, Australia.</title>
        <authorList>
            <person name="Greenfield P."/>
            <person name="Hendry P."/>
            <person name="Li D."/>
            <person name="Rosewarne C.P."/>
            <person name="Tran-Dinh N."/>
            <person name="Elbourne L.D.H."/>
            <person name="Paulsen I.T."/>
            <person name="Midgley D.J."/>
        </authorList>
    </citation>
    <scope>NUCLEOTIDE SEQUENCE [LARGE SCALE GENOMIC DNA]</scope>
    <source>
        <strain evidence="3">Maddingley MBC34</strain>
    </source>
</reference>
<organism evidence="2 3">
    <name type="scientific">Solidesulfovibrio magneticus str. Maddingley MBC34</name>
    <dbReference type="NCBI Taxonomy" id="1206767"/>
    <lineage>
        <taxon>Bacteria</taxon>
        <taxon>Pseudomonadati</taxon>
        <taxon>Thermodesulfobacteriota</taxon>
        <taxon>Desulfovibrionia</taxon>
        <taxon>Desulfovibrionales</taxon>
        <taxon>Desulfovibrionaceae</taxon>
        <taxon>Solidesulfovibrio</taxon>
    </lineage>
</organism>
<dbReference type="EMBL" id="ALAO01000029">
    <property type="protein sequence ID" value="EKO41009.1"/>
    <property type="molecule type" value="Genomic_DNA"/>
</dbReference>
<evidence type="ECO:0000256" key="1">
    <source>
        <dbReference type="SAM" id="MobiDB-lite"/>
    </source>
</evidence>
<dbReference type="AlphaFoldDB" id="K6GIT1"/>
<accession>K6GIT1</accession>
<evidence type="ECO:0000313" key="2">
    <source>
        <dbReference type="EMBL" id="EKO41009.1"/>
    </source>
</evidence>
<protein>
    <submittedName>
        <fullName evidence="2">Uncharacterized protein</fullName>
    </submittedName>
</protein>
<dbReference type="Proteomes" id="UP000006272">
    <property type="component" value="Unassembled WGS sequence"/>
</dbReference>